<dbReference type="Pfam" id="PF04773">
    <property type="entry name" value="FecR"/>
    <property type="match status" value="1"/>
</dbReference>
<accession>A0A6N8L0S5</accession>
<dbReference type="Gene3D" id="2.60.120.1440">
    <property type="match status" value="1"/>
</dbReference>
<organism evidence="4 5">
    <name type="scientific">Sphingobacterium humi</name>
    <dbReference type="NCBI Taxonomy" id="1796905"/>
    <lineage>
        <taxon>Bacteria</taxon>
        <taxon>Pseudomonadati</taxon>
        <taxon>Bacteroidota</taxon>
        <taxon>Sphingobacteriia</taxon>
        <taxon>Sphingobacteriales</taxon>
        <taxon>Sphingobacteriaceae</taxon>
        <taxon>Sphingobacterium</taxon>
    </lineage>
</organism>
<evidence type="ECO:0000259" key="3">
    <source>
        <dbReference type="Pfam" id="PF16344"/>
    </source>
</evidence>
<evidence type="ECO:0000259" key="2">
    <source>
        <dbReference type="Pfam" id="PF04773"/>
    </source>
</evidence>
<dbReference type="PANTHER" id="PTHR30273">
    <property type="entry name" value="PERIPLASMIC SIGNAL SENSOR AND SIGMA FACTOR ACTIVATOR FECR-RELATED"/>
    <property type="match status" value="1"/>
</dbReference>
<dbReference type="PANTHER" id="PTHR30273:SF2">
    <property type="entry name" value="PROTEIN FECR"/>
    <property type="match status" value="1"/>
</dbReference>
<proteinExistence type="predicted"/>
<dbReference type="RefSeq" id="WP_160369393.1">
    <property type="nucleotide sequence ID" value="NZ_WSQA01000008.1"/>
</dbReference>
<dbReference type="EMBL" id="WSQA01000008">
    <property type="protein sequence ID" value="MVZ62664.1"/>
    <property type="molecule type" value="Genomic_DNA"/>
</dbReference>
<dbReference type="Gene3D" id="3.55.50.30">
    <property type="match status" value="1"/>
</dbReference>
<evidence type="ECO:0000256" key="1">
    <source>
        <dbReference type="SAM" id="Phobius"/>
    </source>
</evidence>
<dbReference type="OrthoDB" id="1099963at2"/>
<dbReference type="InterPro" id="IPR012373">
    <property type="entry name" value="Ferrdict_sens_TM"/>
</dbReference>
<keyword evidence="1" id="KW-1133">Transmembrane helix</keyword>
<reference evidence="4 5" key="1">
    <citation type="submission" date="2019-12" db="EMBL/GenBank/DDBJ databases">
        <authorList>
            <person name="Dong K."/>
        </authorList>
    </citation>
    <scope>NUCLEOTIDE SEQUENCE [LARGE SCALE GENOMIC DNA]</scope>
    <source>
        <strain evidence="4 5">JCM 31225</strain>
    </source>
</reference>
<keyword evidence="5" id="KW-1185">Reference proteome</keyword>
<dbReference type="Proteomes" id="UP000435036">
    <property type="component" value="Unassembled WGS sequence"/>
</dbReference>
<feature type="domain" description="FecR protein" evidence="2">
    <location>
        <begin position="175"/>
        <end position="271"/>
    </location>
</feature>
<dbReference type="AlphaFoldDB" id="A0A6N8L0S5"/>
<dbReference type="Pfam" id="PF16344">
    <property type="entry name" value="FecR_C"/>
    <property type="match status" value="1"/>
</dbReference>
<evidence type="ECO:0000313" key="4">
    <source>
        <dbReference type="EMBL" id="MVZ62664.1"/>
    </source>
</evidence>
<dbReference type="InterPro" id="IPR032508">
    <property type="entry name" value="FecR_C"/>
</dbReference>
<feature type="domain" description="Protein FecR C-terminal" evidence="3">
    <location>
        <begin position="314"/>
        <end position="379"/>
    </location>
</feature>
<keyword evidence="1" id="KW-0472">Membrane</keyword>
<name>A0A6N8L0S5_9SPHI</name>
<gene>
    <name evidence="4" type="ORF">GQF63_11565</name>
</gene>
<evidence type="ECO:0000313" key="5">
    <source>
        <dbReference type="Proteomes" id="UP000435036"/>
    </source>
</evidence>
<sequence>MINKPELEILLQKYINNSINHDEYQLLLTYFSDPDQSTLLDSLIMQQLDNEKFSHPEEIEALVLRVDEKIKARIPSPVAKLSLLKRFYPYVAAAAVLICCFSAYFYFGNKQSVNPTEIAFYDVAAGGNKATLRLSAGQEIILDEKQSQLCSKEEGLTYENGESVFQTGSEVQFYTLETPRKGQYQAVLPDGSRVWLNAESSIHFPSQFTGDSRTVRIEGEVYFEVARDKHKKFIVELSNGNRIEVLGTHFNVNAYENSMATKTSLLEGSVKFLNNKNKSVILKPGEQAIQPINAAVITIKKADVMAVVSWKDNKFNFEGMPFPEIMSQLERWYDIQVVYASAIPRLEFYGELNRSNSLQYIMKAFADSGVKMELKGRILLVH</sequence>
<dbReference type="GO" id="GO:0016989">
    <property type="term" value="F:sigma factor antagonist activity"/>
    <property type="evidence" value="ECO:0007669"/>
    <property type="project" value="TreeGrafter"/>
</dbReference>
<protein>
    <submittedName>
        <fullName evidence="4">DUF4974 domain-containing protein</fullName>
    </submittedName>
</protein>
<feature type="transmembrane region" description="Helical" evidence="1">
    <location>
        <begin position="87"/>
        <end position="107"/>
    </location>
</feature>
<keyword evidence="1" id="KW-0812">Transmembrane</keyword>
<comment type="caution">
    <text evidence="4">The sequence shown here is derived from an EMBL/GenBank/DDBJ whole genome shotgun (WGS) entry which is preliminary data.</text>
</comment>
<dbReference type="InterPro" id="IPR006860">
    <property type="entry name" value="FecR"/>
</dbReference>